<evidence type="ECO:0000313" key="2">
    <source>
        <dbReference type="EMBL" id="RVD86283.1"/>
    </source>
</evidence>
<reference evidence="2 3" key="1">
    <citation type="submission" date="2019-01" db="EMBL/GenBank/DDBJ databases">
        <title>Intercellular communication is required for trap formation in the nematode-trapping fungus Duddingtonia flagrans.</title>
        <authorList>
            <person name="Youssar L."/>
            <person name="Wernet V."/>
            <person name="Hensel N."/>
            <person name="Hildebrandt H.-G."/>
            <person name="Fischer R."/>
        </authorList>
    </citation>
    <scope>NUCLEOTIDE SEQUENCE [LARGE SCALE GENOMIC DNA]</scope>
    <source>
        <strain evidence="2 3">CBS H-5679</strain>
    </source>
</reference>
<feature type="domain" description="F-box" evidence="1">
    <location>
        <begin position="3"/>
        <end position="48"/>
    </location>
</feature>
<dbReference type="PROSITE" id="PS50181">
    <property type="entry name" value="FBOX"/>
    <property type="match status" value="1"/>
</dbReference>
<dbReference type="Proteomes" id="UP000283090">
    <property type="component" value="Unassembled WGS sequence"/>
</dbReference>
<dbReference type="SUPFAM" id="SSF81383">
    <property type="entry name" value="F-box domain"/>
    <property type="match status" value="1"/>
</dbReference>
<dbReference type="VEuPathDB" id="FungiDB:DFL_004567"/>
<dbReference type="AlphaFoldDB" id="A0A437A5A9"/>
<organism evidence="2 3">
    <name type="scientific">Arthrobotrys flagrans</name>
    <name type="common">Nematode-trapping fungus</name>
    <name type="synonym">Trichothecium flagrans</name>
    <dbReference type="NCBI Taxonomy" id="97331"/>
    <lineage>
        <taxon>Eukaryota</taxon>
        <taxon>Fungi</taxon>
        <taxon>Dikarya</taxon>
        <taxon>Ascomycota</taxon>
        <taxon>Pezizomycotina</taxon>
        <taxon>Orbiliomycetes</taxon>
        <taxon>Orbiliales</taxon>
        <taxon>Orbiliaceae</taxon>
        <taxon>Arthrobotrys</taxon>
    </lineage>
</organism>
<keyword evidence="3" id="KW-1185">Reference proteome</keyword>
<dbReference type="GeneID" id="93586878"/>
<proteinExistence type="predicted"/>
<name>A0A437A5A9_ARTFL</name>
<dbReference type="CDD" id="cd09917">
    <property type="entry name" value="F-box_SF"/>
    <property type="match status" value="1"/>
</dbReference>
<accession>A0A437A5A9</accession>
<dbReference type="InterPro" id="IPR036047">
    <property type="entry name" value="F-box-like_dom_sf"/>
</dbReference>
<evidence type="ECO:0000313" key="3">
    <source>
        <dbReference type="Proteomes" id="UP000283090"/>
    </source>
</evidence>
<dbReference type="Pfam" id="PF12937">
    <property type="entry name" value="F-box-like"/>
    <property type="match status" value="1"/>
</dbReference>
<dbReference type="OrthoDB" id="5283685at2759"/>
<dbReference type="SMART" id="SM00256">
    <property type="entry name" value="FBOX"/>
    <property type="match status" value="1"/>
</dbReference>
<dbReference type="InterPro" id="IPR001810">
    <property type="entry name" value="F-box_dom"/>
</dbReference>
<comment type="caution">
    <text evidence="2">The sequence shown here is derived from an EMBL/GenBank/DDBJ whole genome shotgun (WGS) entry which is preliminary data.</text>
</comment>
<dbReference type="EMBL" id="SAEB01000006">
    <property type="protein sequence ID" value="RVD86283.1"/>
    <property type="molecule type" value="Genomic_DNA"/>
</dbReference>
<evidence type="ECO:0000259" key="1">
    <source>
        <dbReference type="PROSITE" id="PS50181"/>
    </source>
</evidence>
<dbReference type="RefSeq" id="XP_067491827.1">
    <property type="nucleotide sequence ID" value="XM_067633682.1"/>
</dbReference>
<gene>
    <name evidence="2" type="ORF">DFL_004567</name>
</gene>
<protein>
    <recommendedName>
        <fullName evidence="1">F-box domain-containing protein</fullName>
    </recommendedName>
</protein>
<sequence length="402" mass="46232">MEKCHLLGVPTELAFLVFDRLDKNDLTSLRLTCHELNKLVVERLFKRIVVKPTHNLAELTNFRCKTANHVQSIEFFPARPSDLHRPVDEAAYQPPEDLRIPDFPKLIGVHLHGHNLQVRRVAVKLLGEHKFISDLTLNFKQNYFMPTHCERELKGIRYLETLSVRDGRMQETRNISPRLKSRWNPESVTPVWDMITANSDSLRALSLEFTSEHVGNGYVEPSHNPDTSALFPTASGQWEKQLQLRELKLQHLENFGRVYNETEFFNPESLSLVDCPESDAVLLELAGSMKNLKRLPALETLHIALPPRMDFEYKWLAPQKHCVKNLWIEALDSRRKDNDNFEAWAKLEELAFTEFYPASGRRPGVMCLENLKIRIPRYSRTGRRGGEGLGGEAVYDGDGVRG</sequence>